<dbReference type="PANTHER" id="PTHR32467:SF218">
    <property type="entry name" value="AP2-LIKE ETHYLENE-RESPONSIVE TRANSCRIPTION FACTOR PLT2"/>
    <property type="match status" value="1"/>
</dbReference>
<evidence type="ECO:0000313" key="8">
    <source>
        <dbReference type="EMBL" id="KAF7805282.1"/>
    </source>
</evidence>
<keyword evidence="5" id="KW-0539">Nucleus</keyword>
<evidence type="ECO:0000256" key="2">
    <source>
        <dbReference type="ARBA" id="ARBA00023015"/>
    </source>
</evidence>
<dbReference type="InterPro" id="IPR001471">
    <property type="entry name" value="AP2/ERF_dom"/>
</dbReference>
<dbReference type="PANTHER" id="PTHR32467">
    <property type="entry name" value="AP2-LIKE ETHYLENE-RESPONSIVE TRANSCRIPTION FACTOR"/>
    <property type="match status" value="1"/>
</dbReference>
<comment type="caution">
    <text evidence="8">The sequence shown here is derived from an EMBL/GenBank/DDBJ whole genome shotgun (WGS) entry which is preliminary data.</text>
</comment>
<evidence type="ECO:0000256" key="6">
    <source>
        <dbReference type="SAM" id="MobiDB-lite"/>
    </source>
</evidence>
<dbReference type="InterPro" id="IPR016177">
    <property type="entry name" value="DNA-bd_dom_sf"/>
</dbReference>
<feature type="region of interest" description="Disordered" evidence="6">
    <location>
        <begin position="1"/>
        <end position="29"/>
    </location>
</feature>
<proteinExistence type="predicted"/>
<dbReference type="SUPFAM" id="SSF54171">
    <property type="entry name" value="DNA-binding domain"/>
    <property type="match status" value="1"/>
</dbReference>
<dbReference type="OrthoDB" id="207175at2759"/>
<reference evidence="8" key="1">
    <citation type="submission" date="2020-09" db="EMBL/GenBank/DDBJ databases">
        <title>Genome-Enabled Discovery of Anthraquinone Biosynthesis in Senna tora.</title>
        <authorList>
            <person name="Kang S.-H."/>
            <person name="Pandey R.P."/>
            <person name="Lee C.-M."/>
            <person name="Sim J.-S."/>
            <person name="Jeong J.-T."/>
            <person name="Choi B.-S."/>
            <person name="Jung M."/>
            <person name="Ginzburg D."/>
            <person name="Zhao K."/>
            <person name="Won S.Y."/>
            <person name="Oh T.-J."/>
            <person name="Yu Y."/>
            <person name="Kim N.-H."/>
            <person name="Lee O.R."/>
            <person name="Lee T.-H."/>
            <person name="Bashyal P."/>
            <person name="Kim T.-S."/>
            <person name="Lee W.-H."/>
            <person name="Kawkins C."/>
            <person name="Kim C.-K."/>
            <person name="Kim J.S."/>
            <person name="Ahn B.O."/>
            <person name="Rhee S.Y."/>
            <person name="Sohng J.K."/>
        </authorList>
    </citation>
    <scope>NUCLEOTIDE SEQUENCE</scope>
    <source>
        <tissue evidence="8">Leaf</tissue>
    </source>
</reference>
<dbReference type="PROSITE" id="PS51032">
    <property type="entry name" value="AP2_ERF"/>
    <property type="match status" value="1"/>
</dbReference>
<feature type="compositionally biased region" description="Low complexity" evidence="6">
    <location>
        <begin position="1"/>
        <end position="13"/>
    </location>
</feature>
<evidence type="ECO:0000256" key="1">
    <source>
        <dbReference type="ARBA" id="ARBA00004123"/>
    </source>
</evidence>
<keyword evidence="9" id="KW-1185">Reference proteome</keyword>
<sequence>MGGRSCNSNSCNSGEQEPKLENLVGGTGGPADTRLTSGIIAVEERAKLAKEGKVYISRSGFSRGASIYRGVTRHHQHGRWQARIGRVAGNKDVYLGSFSRKRHMILQLSSSEAVINLDMSRYDVKSIVESSSLPIAGAAKRLKDVEHQHYSNAQLMMITIAIASYTASDASSINNLYYISPAAHGALKPIIAFHQTVALAPTSTDNPPT</sequence>
<feature type="domain" description="AP2/ERF" evidence="7">
    <location>
        <begin position="67"/>
        <end position="99"/>
    </location>
</feature>
<gene>
    <name evidence="8" type="ORF">G2W53_044393</name>
</gene>
<keyword evidence="3" id="KW-0238">DNA-binding</keyword>
<keyword evidence="4" id="KW-0804">Transcription</keyword>
<dbReference type="GO" id="GO:0005634">
    <property type="term" value="C:nucleus"/>
    <property type="evidence" value="ECO:0007669"/>
    <property type="project" value="UniProtKB-SubCell"/>
</dbReference>
<evidence type="ECO:0000256" key="3">
    <source>
        <dbReference type="ARBA" id="ARBA00023125"/>
    </source>
</evidence>
<protein>
    <submittedName>
        <fullName evidence="8">AP2/ERF domain-containing transcription factor</fullName>
    </submittedName>
</protein>
<evidence type="ECO:0000313" key="9">
    <source>
        <dbReference type="Proteomes" id="UP000634136"/>
    </source>
</evidence>
<dbReference type="Gene3D" id="3.30.730.10">
    <property type="entry name" value="AP2/ERF domain"/>
    <property type="match status" value="1"/>
</dbReference>
<dbReference type="AlphaFoldDB" id="A0A834W111"/>
<accession>A0A834W111</accession>
<keyword evidence="2" id="KW-0805">Transcription regulation</keyword>
<dbReference type="GO" id="GO:0003677">
    <property type="term" value="F:DNA binding"/>
    <property type="evidence" value="ECO:0007669"/>
    <property type="project" value="UniProtKB-KW"/>
</dbReference>
<dbReference type="EMBL" id="JAAIUW010000013">
    <property type="protein sequence ID" value="KAF7805282.1"/>
    <property type="molecule type" value="Genomic_DNA"/>
</dbReference>
<dbReference type="Proteomes" id="UP000634136">
    <property type="component" value="Unassembled WGS sequence"/>
</dbReference>
<comment type="subcellular location">
    <subcellularLocation>
        <location evidence="1">Nucleus</location>
    </subcellularLocation>
</comment>
<evidence type="ECO:0000259" key="7">
    <source>
        <dbReference type="PROSITE" id="PS51032"/>
    </source>
</evidence>
<organism evidence="8 9">
    <name type="scientific">Senna tora</name>
    <dbReference type="NCBI Taxonomy" id="362788"/>
    <lineage>
        <taxon>Eukaryota</taxon>
        <taxon>Viridiplantae</taxon>
        <taxon>Streptophyta</taxon>
        <taxon>Embryophyta</taxon>
        <taxon>Tracheophyta</taxon>
        <taxon>Spermatophyta</taxon>
        <taxon>Magnoliopsida</taxon>
        <taxon>eudicotyledons</taxon>
        <taxon>Gunneridae</taxon>
        <taxon>Pentapetalae</taxon>
        <taxon>rosids</taxon>
        <taxon>fabids</taxon>
        <taxon>Fabales</taxon>
        <taxon>Fabaceae</taxon>
        <taxon>Caesalpinioideae</taxon>
        <taxon>Cassia clade</taxon>
        <taxon>Senna</taxon>
    </lineage>
</organism>
<name>A0A834W111_9FABA</name>
<dbReference type="InterPro" id="IPR036955">
    <property type="entry name" value="AP2/ERF_dom_sf"/>
</dbReference>
<evidence type="ECO:0000256" key="4">
    <source>
        <dbReference type="ARBA" id="ARBA00023163"/>
    </source>
</evidence>
<dbReference type="GO" id="GO:0003700">
    <property type="term" value="F:DNA-binding transcription factor activity"/>
    <property type="evidence" value="ECO:0007669"/>
    <property type="project" value="InterPro"/>
</dbReference>
<dbReference type="SMART" id="SM00380">
    <property type="entry name" value="AP2"/>
    <property type="match status" value="1"/>
</dbReference>
<evidence type="ECO:0000256" key="5">
    <source>
        <dbReference type="ARBA" id="ARBA00023242"/>
    </source>
</evidence>